<name>A0ABR3BA47_PHYBL</name>
<organism evidence="1 2">
    <name type="scientific">Phycomyces blakesleeanus</name>
    <dbReference type="NCBI Taxonomy" id="4837"/>
    <lineage>
        <taxon>Eukaryota</taxon>
        <taxon>Fungi</taxon>
        <taxon>Fungi incertae sedis</taxon>
        <taxon>Mucoromycota</taxon>
        <taxon>Mucoromycotina</taxon>
        <taxon>Mucoromycetes</taxon>
        <taxon>Mucorales</taxon>
        <taxon>Phycomycetaceae</taxon>
        <taxon>Phycomyces</taxon>
    </lineage>
</organism>
<proteinExistence type="predicted"/>
<keyword evidence="2" id="KW-1185">Reference proteome</keyword>
<reference evidence="1 2" key="1">
    <citation type="submission" date="2024-04" db="EMBL/GenBank/DDBJ databases">
        <title>Symmetric and asymmetric DNA N6-adenine methylation regulates different biological responses in Mucorales.</title>
        <authorList>
            <consortium name="Lawrence Berkeley National Laboratory"/>
            <person name="Lax C."/>
            <person name="Mondo S.J."/>
            <person name="Osorio-Concepcion M."/>
            <person name="Muszewska A."/>
            <person name="Corrochano-Luque M."/>
            <person name="Gutierrez G."/>
            <person name="Riley R."/>
            <person name="Lipzen A."/>
            <person name="Guo J."/>
            <person name="Hundley H."/>
            <person name="Amirebrahimi M."/>
            <person name="Ng V."/>
            <person name="Lorenzo-Gutierrez D."/>
            <person name="Binder U."/>
            <person name="Yang J."/>
            <person name="Song Y."/>
            <person name="Canovas D."/>
            <person name="Navarro E."/>
            <person name="Freitag M."/>
            <person name="Gabaldon T."/>
            <person name="Grigoriev I.V."/>
            <person name="Corrochano L.M."/>
            <person name="Nicolas F.E."/>
            <person name="Garre V."/>
        </authorList>
    </citation>
    <scope>NUCLEOTIDE SEQUENCE [LARGE SCALE GENOMIC DNA]</scope>
    <source>
        <strain evidence="1 2">L51</strain>
    </source>
</reference>
<gene>
    <name evidence="1" type="ORF">J3Q64DRAFT_1654054</name>
</gene>
<dbReference type="Proteomes" id="UP001448207">
    <property type="component" value="Unassembled WGS sequence"/>
</dbReference>
<feature type="non-terminal residue" evidence="1">
    <location>
        <position position="255"/>
    </location>
</feature>
<dbReference type="EMBL" id="JBCLYO010000002">
    <property type="protein sequence ID" value="KAL0092509.1"/>
    <property type="molecule type" value="Genomic_DNA"/>
</dbReference>
<evidence type="ECO:0000313" key="1">
    <source>
        <dbReference type="EMBL" id="KAL0092509.1"/>
    </source>
</evidence>
<evidence type="ECO:0000313" key="2">
    <source>
        <dbReference type="Proteomes" id="UP001448207"/>
    </source>
</evidence>
<accession>A0ABR3BA47</accession>
<sequence>MVRLHPQSLVKQLDMPISPEYSHSDILSVFNADAPFWFEGDDNPIDMNQADFIFVIMHEFMHGLGFYSNWSKHIPSIDALVPDPSLLLADETLVIIDPQNNAVIETKFLENVLDKYMVILNPESEYNLFPTSDLTRQFNKIEVNSTEGLIGSPEFGPAFDMSRLSVLPGTLGIGLVGPQGVYDDFVILETSLVPFQRGSSISHVDYNSYTDTPDFLMRYMQDRGVTMTDMVLKGGGDSPLGPKLLRIMEQIGYTI</sequence>
<protein>
    <submittedName>
        <fullName evidence="1">Uncharacterized protein</fullName>
    </submittedName>
</protein>
<comment type="caution">
    <text evidence="1">The sequence shown here is derived from an EMBL/GenBank/DDBJ whole genome shotgun (WGS) entry which is preliminary data.</text>
</comment>